<evidence type="ECO:0000313" key="2">
    <source>
        <dbReference type="Proteomes" id="UP000515847"/>
    </source>
</evidence>
<sequence>MKRVVSVSLGSSRRDHAVESEILGTRFRIERIGTNGDLEKAIEIVRSLDGKVDAFGMGGIDLYIVAGKKRYILNDARRIAEAARITPIVDGSGLKNTLERRSIKYLQEKGIIDFRDKNTLLVCGVDRFGMAEALEESGANVTFGDLIFGLNVPVPIRSLRTLAGVARVLGPLVSRLPFKYLYPTGDKQDVITTRFCKYYEENEIIAGDFHYIKRYMPEDLRNKIIITNTVIKEDIETLGKRGAQILITTTPEFQGRSFGTNVMEAVLVTLLDKPVKEITEEDYHTILDQVGFLPRIIYLPKVLTA</sequence>
<dbReference type="Proteomes" id="UP000515847">
    <property type="component" value="Chromosome"/>
</dbReference>
<keyword evidence="2" id="KW-1185">Reference proteome</keyword>
<proteinExistence type="predicted"/>
<accession>A0A7G6E5Q5</accession>
<dbReference type="RefSeq" id="WP_034425240.1">
    <property type="nucleotide sequence ID" value="NZ_CP045798.1"/>
</dbReference>
<reference evidence="1 2" key="1">
    <citation type="journal article" date="2019" name="Front. Microbiol.">
        <title>Thermoanaerosceptrum fracticalcis gen. nov. sp. nov., a Novel Fumarate-Fermenting Microorganism From a Deep Fractured Carbonate Aquifer of the US Great Basin.</title>
        <authorList>
            <person name="Hamilton-Brehm S.D."/>
            <person name="Stewart L.E."/>
            <person name="Zavarin M."/>
            <person name="Caldwell M."/>
            <person name="Lawson P.A."/>
            <person name="Onstott T.C."/>
            <person name="Grzymski J."/>
            <person name="Neveux I."/>
            <person name="Lollar B.S."/>
            <person name="Russell C.E."/>
            <person name="Moser D.P."/>
        </authorList>
    </citation>
    <scope>NUCLEOTIDE SEQUENCE [LARGE SCALE GENOMIC DNA]</scope>
    <source>
        <strain evidence="1 2">DRI-13</strain>
    </source>
</reference>
<dbReference type="EMBL" id="CP045798">
    <property type="protein sequence ID" value="QNB47409.1"/>
    <property type="molecule type" value="Genomic_DNA"/>
</dbReference>
<name>A0A7G6E5Q5_THEFR</name>
<organism evidence="1 2">
    <name type="scientific">Thermanaerosceptrum fracticalcis</name>
    <dbReference type="NCBI Taxonomy" id="1712410"/>
    <lineage>
        <taxon>Bacteria</taxon>
        <taxon>Bacillati</taxon>
        <taxon>Bacillota</taxon>
        <taxon>Clostridia</taxon>
        <taxon>Eubacteriales</taxon>
        <taxon>Peptococcaceae</taxon>
        <taxon>Thermanaerosceptrum</taxon>
    </lineage>
</organism>
<evidence type="ECO:0000313" key="1">
    <source>
        <dbReference type="EMBL" id="QNB47409.1"/>
    </source>
</evidence>
<gene>
    <name evidence="1" type="ORF">BR63_14585</name>
</gene>
<protein>
    <submittedName>
        <fullName evidence="1">Quinate 5-dehydrogenase</fullName>
    </submittedName>
</protein>
<dbReference type="OrthoDB" id="9780944at2"/>
<dbReference type="KEGG" id="tfr:BR63_14585"/>
<dbReference type="AlphaFoldDB" id="A0A7G6E5Q5"/>